<dbReference type="Pfam" id="PF03006">
    <property type="entry name" value="HlyIII"/>
    <property type="match status" value="1"/>
</dbReference>
<dbReference type="InterPro" id="IPR004254">
    <property type="entry name" value="AdipoR/HlyIII-related"/>
</dbReference>
<evidence type="ECO:0000313" key="7">
    <source>
        <dbReference type="Proteomes" id="UP000306102"/>
    </source>
</evidence>
<evidence type="ECO:0000256" key="3">
    <source>
        <dbReference type="ARBA" id="ARBA00022989"/>
    </source>
</evidence>
<dbReference type="AlphaFoldDB" id="A0A4S4CZ70"/>
<keyword evidence="7" id="KW-1185">Reference proteome</keyword>
<accession>A0A4S4CZ70</accession>
<dbReference type="GO" id="GO:0009744">
    <property type="term" value="P:response to sucrose"/>
    <property type="evidence" value="ECO:0007669"/>
    <property type="project" value="UniProtKB-ARBA"/>
</dbReference>
<comment type="caution">
    <text evidence="6">The sequence shown here is derived from an EMBL/GenBank/DDBJ whole genome shotgun (WGS) entry which is preliminary data.</text>
</comment>
<keyword evidence="4" id="KW-0472">Membrane</keyword>
<evidence type="ECO:0000313" key="6">
    <source>
        <dbReference type="EMBL" id="THF94015.1"/>
    </source>
</evidence>
<dbReference type="PANTHER" id="PTHR20855">
    <property type="entry name" value="ADIPOR/PROGESTIN RECEPTOR-RELATED"/>
    <property type="match status" value="1"/>
</dbReference>
<comment type="subcellular location">
    <subcellularLocation>
        <location evidence="1">Membrane</location>
        <topology evidence="1">Multi-pass membrane protein</topology>
    </subcellularLocation>
</comment>
<feature type="compositionally biased region" description="Basic residues" evidence="5">
    <location>
        <begin position="37"/>
        <end position="50"/>
    </location>
</feature>
<evidence type="ECO:0000256" key="2">
    <source>
        <dbReference type="ARBA" id="ARBA00022692"/>
    </source>
</evidence>
<reference evidence="6 7" key="1">
    <citation type="journal article" date="2018" name="Proc. Natl. Acad. Sci. U.S.A.">
        <title>Draft genome sequence of Camellia sinensis var. sinensis provides insights into the evolution of the tea genome and tea quality.</title>
        <authorList>
            <person name="Wei C."/>
            <person name="Yang H."/>
            <person name="Wang S."/>
            <person name="Zhao J."/>
            <person name="Liu C."/>
            <person name="Gao L."/>
            <person name="Xia E."/>
            <person name="Lu Y."/>
            <person name="Tai Y."/>
            <person name="She G."/>
            <person name="Sun J."/>
            <person name="Cao H."/>
            <person name="Tong W."/>
            <person name="Gao Q."/>
            <person name="Li Y."/>
            <person name="Deng W."/>
            <person name="Jiang X."/>
            <person name="Wang W."/>
            <person name="Chen Q."/>
            <person name="Zhang S."/>
            <person name="Li H."/>
            <person name="Wu J."/>
            <person name="Wang P."/>
            <person name="Li P."/>
            <person name="Shi C."/>
            <person name="Zheng F."/>
            <person name="Jian J."/>
            <person name="Huang B."/>
            <person name="Shan D."/>
            <person name="Shi M."/>
            <person name="Fang C."/>
            <person name="Yue Y."/>
            <person name="Li F."/>
            <person name="Li D."/>
            <person name="Wei S."/>
            <person name="Han B."/>
            <person name="Jiang C."/>
            <person name="Yin Y."/>
            <person name="Xia T."/>
            <person name="Zhang Z."/>
            <person name="Bennetzen J.L."/>
            <person name="Zhao S."/>
            <person name="Wan X."/>
        </authorList>
    </citation>
    <scope>NUCLEOTIDE SEQUENCE [LARGE SCALE GENOMIC DNA]</scope>
    <source>
        <strain evidence="7">cv. Shuchazao</strain>
        <tissue evidence="6">Leaf</tissue>
    </source>
</reference>
<name>A0A4S4CZ70_CAMSN</name>
<gene>
    <name evidence="6" type="ORF">TEA_020424</name>
</gene>
<feature type="region of interest" description="Disordered" evidence="5">
    <location>
        <begin position="24"/>
        <end position="50"/>
    </location>
</feature>
<protein>
    <submittedName>
        <fullName evidence="6">Uncharacterized protein</fullName>
    </submittedName>
</protein>
<keyword evidence="2" id="KW-0812">Transmembrane</keyword>
<evidence type="ECO:0000256" key="5">
    <source>
        <dbReference type="SAM" id="MobiDB-lite"/>
    </source>
</evidence>
<evidence type="ECO:0000256" key="1">
    <source>
        <dbReference type="ARBA" id="ARBA00004141"/>
    </source>
</evidence>
<dbReference type="GO" id="GO:0016020">
    <property type="term" value="C:membrane"/>
    <property type="evidence" value="ECO:0007669"/>
    <property type="project" value="UniProtKB-SubCell"/>
</dbReference>
<dbReference type="STRING" id="542762.A0A4S4CZ70"/>
<proteinExistence type="predicted"/>
<dbReference type="PANTHER" id="PTHR20855:SF115">
    <property type="entry name" value="HEPTAHELICAL TRANSMEMBRANE PROTEIN 1"/>
    <property type="match status" value="1"/>
</dbReference>
<dbReference type="GO" id="GO:0009725">
    <property type="term" value="P:response to hormone"/>
    <property type="evidence" value="ECO:0007669"/>
    <property type="project" value="UniProtKB-ARBA"/>
</dbReference>
<dbReference type="Proteomes" id="UP000306102">
    <property type="component" value="Unassembled WGS sequence"/>
</dbReference>
<organism evidence="6 7">
    <name type="scientific">Camellia sinensis var. sinensis</name>
    <name type="common">China tea</name>
    <dbReference type="NCBI Taxonomy" id="542762"/>
    <lineage>
        <taxon>Eukaryota</taxon>
        <taxon>Viridiplantae</taxon>
        <taxon>Streptophyta</taxon>
        <taxon>Embryophyta</taxon>
        <taxon>Tracheophyta</taxon>
        <taxon>Spermatophyta</taxon>
        <taxon>Magnoliopsida</taxon>
        <taxon>eudicotyledons</taxon>
        <taxon>Gunneridae</taxon>
        <taxon>Pentapetalae</taxon>
        <taxon>asterids</taxon>
        <taxon>Ericales</taxon>
        <taxon>Theaceae</taxon>
        <taxon>Camellia</taxon>
    </lineage>
</organism>
<dbReference type="GO" id="GO:0038023">
    <property type="term" value="F:signaling receptor activity"/>
    <property type="evidence" value="ECO:0007669"/>
    <property type="project" value="TreeGrafter"/>
</dbReference>
<sequence length="311" mass="36305">MNDNNNYSNEGSVWRGRKREMDQNAGLSIDRTNNNSKNRKSKSKKNRALHGIRNKTTKRYDLVTFEELPEYMKDNEYILNYYRSDWPLKEALFSIFRWHNETLNVWTHLIGFALFLGLTVANLMHVSQVAEFFGIFTRSWTYLDRNGRTKEALLGLVSRHSTADSRLISGLYPEKLGSLWLVLPQKVPPKWVHLLWSVPKTTPAEVCTRQWHLLSFAQKRGKRVYQSLVVQEMEYFIRPLRHMSSPYLATWPREIEEVPRANKVVEVKLLQWEHIQDKVLASSGRKRSSNSSGPSPNIVKVGEGRKIVNYL</sequence>
<dbReference type="EMBL" id="SDRB02013807">
    <property type="protein sequence ID" value="THF94015.1"/>
    <property type="molecule type" value="Genomic_DNA"/>
</dbReference>
<evidence type="ECO:0000256" key="4">
    <source>
        <dbReference type="ARBA" id="ARBA00023136"/>
    </source>
</evidence>
<keyword evidence="3" id="KW-1133">Transmembrane helix</keyword>